<dbReference type="InterPro" id="IPR015421">
    <property type="entry name" value="PyrdxlP-dep_Trfase_major"/>
</dbReference>
<dbReference type="GO" id="GO:0008483">
    <property type="term" value="F:transaminase activity"/>
    <property type="evidence" value="ECO:0007669"/>
    <property type="project" value="UniProtKB-KW"/>
</dbReference>
<dbReference type="InterPro" id="IPR015424">
    <property type="entry name" value="PyrdxlP-dep_Trfase"/>
</dbReference>
<dbReference type="GO" id="GO:0030170">
    <property type="term" value="F:pyridoxal phosphate binding"/>
    <property type="evidence" value="ECO:0007669"/>
    <property type="project" value="TreeGrafter"/>
</dbReference>
<evidence type="ECO:0000313" key="1">
    <source>
        <dbReference type="EMBL" id="VAW98822.1"/>
    </source>
</evidence>
<dbReference type="SUPFAM" id="SSF53383">
    <property type="entry name" value="PLP-dependent transferases"/>
    <property type="match status" value="1"/>
</dbReference>
<dbReference type="GO" id="GO:0000271">
    <property type="term" value="P:polysaccharide biosynthetic process"/>
    <property type="evidence" value="ECO:0007669"/>
    <property type="project" value="TreeGrafter"/>
</dbReference>
<reference evidence="1" key="1">
    <citation type="submission" date="2018-06" db="EMBL/GenBank/DDBJ databases">
        <authorList>
            <person name="Zhirakovskaya E."/>
        </authorList>
    </citation>
    <scope>NUCLEOTIDE SEQUENCE</scope>
</reference>
<dbReference type="Pfam" id="PF01041">
    <property type="entry name" value="DegT_DnrJ_EryC1"/>
    <property type="match status" value="1"/>
</dbReference>
<dbReference type="InterPro" id="IPR000653">
    <property type="entry name" value="DegT/StrS_aminotransferase"/>
</dbReference>
<sequence>MIPMVDLKVQYKNLKPEFDNAIAEVLNNTQFILGPNVQEFEKEAAALLGVKHALSCASGTDALHLALLAAGIGPGDEVITSTFTFIATAEAIRYVGAIPVFVDIDPKTFNLDSHLIEYAINKNTRAILPVHIFGQPADMKSIMELANKHNLKVIEDCAQSFDAKFDGQTTGNLSLAGCRSFFPSKNLGCFGDGGMVTTNDDNILPVSERITSECISLPIFPEISKTNSVDYIHHQIDFLKPPTGLSV</sequence>
<gene>
    <name evidence="1" type="ORF">MNBD_GAMMA21-424</name>
</gene>
<dbReference type="PANTHER" id="PTHR30244">
    <property type="entry name" value="TRANSAMINASE"/>
    <property type="match status" value="1"/>
</dbReference>
<dbReference type="AlphaFoldDB" id="A0A3B1AFS9"/>
<organism evidence="1">
    <name type="scientific">hydrothermal vent metagenome</name>
    <dbReference type="NCBI Taxonomy" id="652676"/>
    <lineage>
        <taxon>unclassified sequences</taxon>
        <taxon>metagenomes</taxon>
        <taxon>ecological metagenomes</taxon>
    </lineage>
</organism>
<proteinExistence type="predicted"/>
<dbReference type="PANTHER" id="PTHR30244:SF42">
    <property type="entry name" value="UDP-2-ACETAMIDO-2-DEOXY-3-OXO-D-GLUCURONATE AMINOTRANSFERASE"/>
    <property type="match status" value="1"/>
</dbReference>
<keyword evidence="1" id="KW-0808">Transferase</keyword>
<keyword evidence="1" id="KW-0032">Aminotransferase</keyword>
<protein>
    <submittedName>
        <fullName evidence="1">Aminotransferase, DegT/DnrJ/EryC1/StrS family</fullName>
    </submittedName>
</protein>
<dbReference type="EMBL" id="UOFR01000063">
    <property type="protein sequence ID" value="VAW98822.1"/>
    <property type="molecule type" value="Genomic_DNA"/>
</dbReference>
<name>A0A3B1AFS9_9ZZZZ</name>
<dbReference type="Gene3D" id="3.40.640.10">
    <property type="entry name" value="Type I PLP-dependent aspartate aminotransferase-like (Major domain)"/>
    <property type="match status" value="1"/>
</dbReference>
<accession>A0A3B1AFS9</accession>